<feature type="domain" description="Glycosyltransferase subfamily 4-like N-terminal" evidence="2">
    <location>
        <begin position="15"/>
        <end position="174"/>
    </location>
</feature>
<gene>
    <name evidence="3" type="ORF">EZS27_034001</name>
</gene>
<dbReference type="InterPro" id="IPR001296">
    <property type="entry name" value="Glyco_trans_1"/>
</dbReference>
<dbReference type="InterPro" id="IPR028098">
    <property type="entry name" value="Glyco_trans_4-like_N"/>
</dbReference>
<reference evidence="3" key="1">
    <citation type="submission" date="2019-03" db="EMBL/GenBank/DDBJ databases">
        <title>Single cell metagenomics reveals metabolic interactions within the superorganism composed of flagellate Streblomastix strix and complex community of Bacteroidetes bacteria on its surface.</title>
        <authorList>
            <person name="Treitli S.C."/>
            <person name="Kolisko M."/>
            <person name="Husnik F."/>
            <person name="Keeling P."/>
            <person name="Hampl V."/>
        </authorList>
    </citation>
    <scope>NUCLEOTIDE SEQUENCE</scope>
    <source>
        <strain evidence="3">STM</strain>
    </source>
</reference>
<dbReference type="SUPFAM" id="SSF53756">
    <property type="entry name" value="UDP-Glycosyltransferase/glycogen phosphorylase"/>
    <property type="match status" value="1"/>
</dbReference>
<dbReference type="AlphaFoldDB" id="A0A5J4Q3B7"/>
<protein>
    <submittedName>
        <fullName evidence="3">Capsular glucan synthase</fullName>
        <ecNumber evidence="3">2.4.1.21</ecNumber>
    </submittedName>
</protein>
<proteinExistence type="predicted"/>
<evidence type="ECO:0000259" key="2">
    <source>
        <dbReference type="Pfam" id="PF13439"/>
    </source>
</evidence>
<organism evidence="3">
    <name type="scientific">termite gut metagenome</name>
    <dbReference type="NCBI Taxonomy" id="433724"/>
    <lineage>
        <taxon>unclassified sequences</taxon>
        <taxon>metagenomes</taxon>
        <taxon>organismal metagenomes</taxon>
    </lineage>
</organism>
<feature type="domain" description="Glycosyl transferase family 1" evidence="1">
    <location>
        <begin position="192"/>
        <end position="335"/>
    </location>
</feature>
<evidence type="ECO:0000313" key="3">
    <source>
        <dbReference type="EMBL" id="KAA6315559.1"/>
    </source>
</evidence>
<keyword evidence="3" id="KW-0328">Glycosyltransferase</keyword>
<dbReference type="PANTHER" id="PTHR45947:SF3">
    <property type="entry name" value="SULFOQUINOVOSYL TRANSFERASE SQD2"/>
    <property type="match status" value="1"/>
</dbReference>
<sequence>MKIVVTGTRGIPNIPGGVETHCEELFSRIAANGYAVTIIRRTNYVSENINEYKGVKLVDINAPKKKSFEAIVHTLKAVWKAKKLHADIIHIHAIGPAILTPIARMLGLKVVFTHHGADYDRDKWGKIAKSILKFGERMGCMFANEIIVISSVINQTIKQKYKRNDAHVIYNGVSVPNFINSTHYLNTLGIESGQYVFAMGRFVPEKNFHQLIHAFTATKAMDYNYKLVLAGDADFKDDYAKALKELARKEGIILTGFIKGEKLQTLLTHARVFVLPSSHEGLPIALLEAMSYRLPVIVSDIPANMEIGLPQKCYFQVGNEIELTKKLKTAFESSDTNKVDYPMEAYNWDFIAKQVIEVYKKVLPFC</sequence>
<name>A0A5J4Q3B7_9ZZZZ</name>
<dbReference type="Pfam" id="PF13439">
    <property type="entry name" value="Glyco_transf_4"/>
    <property type="match status" value="1"/>
</dbReference>
<dbReference type="Pfam" id="PF00534">
    <property type="entry name" value="Glycos_transf_1"/>
    <property type="match status" value="1"/>
</dbReference>
<comment type="caution">
    <text evidence="3">The sequence shown here is derived from an EMBL/GenBank/DDBJ whole genome shotgun (WGS) entry which is preliminary data.</text>
</comment>
<dbReference type="PANTHER" id="PTHR45947">
    <property type="entry name" value="SULFOQUINOVOSYL TRANSFERASE SQD2"/>
    <property type="match status" value="1"/>
</dbReference>
<evidence type="ECO:0000259" key="1">
    <source>
        <dbReference type="Pfam" id="PF00534"/>
    </source>
</evidence>
<keyword evidence="3" id="KW-0808">Transferase</keyword>
<dbReference type="InterPro" id="IPR050194">
    <property type="entry name" value="Glycosyltransferase_grp1"/>
</dbReference>
<dbReference type="Gene3D" id="3.40.50.2000">
    <property type="entry name" value="Glycogen Phosphorylase B"/>
    <property type="match status" value="2"/>
</dbReference>
<accession>A0A5J4Q3B7</accession>
<dbReference type="CDD" id="cd03801">
    <property type="entry name" value="GT4_PimA-like"/>
    <property type="match status" value="1"/>
</dbReference>
<dbReference type="EC" id="2.4.1.21" evidence="3"/>
<dbReference type="GO" id="GO:0009011">
    <property type="term" value="F:alpha-1,4-glucan glucosyltransferase (ADP-glucose donor) activity"/>
    <property type="evidence" value="ECO:0007669"/>
    <property type="project" value="UniProtKB-EC"/>
</dbReference>
<dbReference type="EMBL" id="SNRY01005208">
    <property type="protein sequence ID" value="KAA6315559.1"/>
    <property type="molecule type" value="Genomic_DNA"/>
</dbReference>